<dbReference type="EMBL" id="CM007906">
    <property type="protein sequence ID" value="OTF86882.1"/>
    <property type="molecule type" value="Genomic_DNA"/>
</dbReference>
<evidence type="ECO:0000313" key="2">
    <source>
        <dbReference type="EMBL" id="OTF86882.1"/>
    </source>
</evidence>
<dbReference type="Proteomes" id="UP000215914">
    <property type="component" value="Chromosome 17"/>
</dbReference>
<accession>A0A251RRA3</accession>
<reference evidence="2" key="2">
    <citation type="submission" date="2017-02" db="EMBL/GenBank/DDBJ databases">
        <title>Sunflower complete genome.</title>
        <authorList>
            <person name="Langlade N."/>
            <person name="Munos S."/>
        </authorList>
    </citation>
    <scope>NUCLEOTIDE SEQUENCE [LARGE SCALE GENOMIC DNA]</scope>
    <source>
        <tissue evidence="2">Leaves</tissue>
    </source>
</reference>
<reference evidence="1" key="3">
    <citation type="submission" date="2020-06" db="EMBL/GenBank/DDBJ databases">
        <title>Helianthus annuus Genome sequencing and assembly Release 2.</title>
        <authorList>
            <person name="Gouzy J."/>
            <person name="Langlade N."/>
            <person name="Munos S."/>
        </authorList>
    </citation>
    <scope>NUCLEOTIDE SEQUENCE</scope>
    <source>
        <tissue evidence="1">Leaves</tissue>
    </source>
</reference>
<reference evidence="1 3" key="1">
    <citation type="journal article" date="2017" name="Nature">
        <title>The sunflower genome provides insights into oil metabolism, flowering and Asterid evolution.</title>
        <authorList>
            <person name="Badouin H."/>
            <person name="Gouzy J."/>
            <person name="Grassa C.J."/>
            <person name="Murat F."/>
            <person name="Staton S.E."/>
            <person name="Cottret L."/>
            <person name="Lelandais-Briere C."/>
            <person name="Owens G.L."/>
            <person name="Carrere S."/>
            <person name="Mayjonade B."/>
            <person name="Legrand L."/>
            <person name="Gill N."/>
            <person name="Kane N.C."/>
            <person name="Bowers J.E."/>
            <person name="Hubner S."/>
            <person name="Bellec A."/>
            <person name="Berard A."/>
            <person name="Berges H."/>
            <person name="Blanchet N."/>
            <person name="Boniface M.C."/>
            <person name="Brunel D."/>
            <person name="Catrice O."/>
            <person name="Chaidir N."/>
            <person name="Claudel C."/>
            <person name="Donnadieu C."/>
            <person name="Faraut T."/>
            <person name="Fievet G."/>
            <person name="Helmstetter N."/>
            <person name="King M."/>
            <person name="Knapp S.J."/>
            <person name="Lai Z."/>
            <person name="Le Paslier M.C."/>
            <person name="Lippi Y."/>
            <person name="Lorenzon L."/>
            <person name="Mandel J.R."/>
            <person name="Marage G."/>
            <person name="Marchand G."/>
            <person name="Marquand E."/>
            <person name="Bret-Mestries E."/>
            <person name="Morien E."/>
            <person name="Nambeesan S."/>
            <person name="Nguyen T."/>
            <person name="Pegot-Espagnet P."/>
            <person name="Pouilly N."/>
            <person name="Raftis F."/>
            <person name="Sallet E."/>
            <person name="Schiex T."/>
            <person name="Thomas J."/>
            <person name="Vandecasteele C."/>
            <person name="Vares D."/>
            <person name="Vear F."/>
            <person name="Vautrin S."/>
            <person name="Crespi M."/>
            <person name="Mangin B."/>
            <person name="Burke J.M."/>
            <person name="Salse J."/>
            <person name="Munos S."/>
            <person name="Vincourt P."/>
            <person name="Rieseberg L.H."/>
            <person name="Langlade N.B."/>
        </authorList>
    </citation>
    <scope>NUCLEOTIDE SEQUENCE [LARGE SCALE GENOMIC DNA]</scope>
    <source>
        <strain evidence="3">cv. SF193</strain>
        <tissue evidence="1">Leaves</tissue>
    </source>
</reference>
<protein>
    <submittedName>
        <fullName evidence="2">Uncharacterized protein</fullName>
    </submittedName>
</protein>
<sequence length="118" mass="14127">MRDPSRMIKGMQQRRSVVPVFGDVSYKDKDEVCSYSKFYLGIFKFNINSNGFSYICSLITLLCDGHSKVNFYYWNLHSMISWWDLLSMMMMMTFDDLKYLSTPNHLWINIYFLVLVRQ</sequence>
<evidence type="ECO:0000313" key="1">
    <source>
        <dbReference type="EMBL" id="KAF5756526.1"/>
    </source>
</evidence>
<dbReference type="Gramene" id="mRNA:HanXRQr2_Chr17g0815751">
    <property type="protein sequence ID" value="mRNA:HanXRQr2_Chr17g0815751"/>
    <property type="gene ID" value="HanXRQr2_Chr17g0815751"/>
</dbReference>
<dbReference type="AlphaFoldDB" id="A0A251RRA3"/>
<name>A0A251RRA3_HELAN</name>
<dbReference type="InParanoid" id="A0A251RRA3"/>
<evidence type="ECO:0000313" key="3">
    <source>
        <dbReference type="Proteomes" id="UP000215914"/>
    </source>
</evidence>
<dbReference type="EMBL" id="MNCJ02000332">
    <property type="protein sequence ID" value="KAF5756526.1"/>
    <property type="molecule type" value="Genomic_DNA"/>
</dbReference>
<keyword evidence="3" id="KW-1185">Reference proteome</keyword>
<proteinExistence type="predicted"/>
<gene>
    <name evidence="2" type="ORF">HannXRQ_Chr17g0555681</name>
    <name evidence="1" type="ORF">HanXRQr2_Chr17g0815751</name>
</gene>
<organism evidence="2 3">
    <name type="scientific">Helianthus annuus</name>
    <name type="common">Common sunflower</name>
    <dbReference type="NCBI Taxonomy" id="4232"/>
    <lineage>
        <taxon>Eukaryota</taxon>
        <taxon>Viridiplantae</taxon>
        <taxon>Streptophyta</taxon>
        <taxon>Embryophyta</taxon>
        <taxon>Tracheophyta</taxon>
        <taxon>Spermatophyta</taxon>
        <taxon>Magnoliopsida</taxon>
        <taxon>eudicotyledons</taxon>
        <taxon>Gunneridae</taxon>
        <taxon>Pentapetalae</taxon>
        <taxon>asterids</taxon>
        <taxon>campanulids</taxon>
        <taxon>Asterales</taxon>
        <taxon>Asteraceae</taxon>
        <taxon>Asteroideae</taxon>
        <taxon>Heliantheae alliance</taxon>
        <taxon>Heliantheae</taxon>
        <taxon>Helianthus</taxon>
    </lineage>
</organism>